<accession>A0A3M2HVR2</accession>
<gene>
    <name evidence="4" type="ORF">EA797_06525</name>
</gene>
<dbReference type="CDD" id="cd04301">
    <property type="entry name" value="NAT_SF"/>
    <property type="match status" value="1"/>
</dbReference>
<keyword evidence="1 4" id="KW-0808">Transferase</keyword>
<comment type="caution">
    <text evidence="4">The sequence shown here is derived from an EMBL/GenBank/DDBJ whole genome shotgun (WGS) entry which is preliminary data.</text>
</comment>
<organism evidence="4 5">
    <name type="scientific">Stutzerimonas zhaodongensis</name>
    <dbReference type="NCBI Taxonomy" id="1176257"/>
    <lineage>
        <taxon>Bacteria</taxon>
        <taxon>Pseudomonadati</taxon>
        <taxon>Pseudomonadota</taxon>
        <taxon>Gammaproteobacteria</taxon>
        <taxon>Pseudomonadales</taxon>
        <taxon>Pseudomonadaceae</taxon>
        <taxon>Stutzerimonas</taxon>
    </lineage>
</organism>
<protein>
    <submittedName>
        <fullName evidence="4">N-acetyltransferase</fullName>
    </submittedName>
</protein>
<name>A0A3M2HVR2_9GAMM</name>
<evidence type="ECO:0000259" key="3">
    <source>
        <dbReference type="PROSITE" id="PS51186"/>
    </source>
</evidence>
<dbReference type="InterPro" id="IPR000182">
    <property type="entry name" value="GNAT_dom"/>
</dbReference>
<dbReference type="RefSeq" id="WP_122164311.1">
    <property type="nucleotide sequence ID" value="NZ_JAMOIB010000001.1"/>
</dbReference>
<feature type="domain" description="N-acetyltransferase" evidence="3">
    <location>
        <begin position="1"/>
        <end position="142"/>
    </location>
</feature>
<reference evidence="4 5" key="1">
    <citation type="submission" date="2018-10" db="EMBL/GenBank/DDBJ databases">
        <title>Pseudomonas zhaodongensis NEAU-ST5-21(T) genome.</title>
        <authorList>
            <person name="Peng J."/>
            <person name="Liu Z.-P."/>
        </authorList>
    </citation>
    <scope>NUCLEOTIDE SEQUENCE [LARGE SCALE GENOMIC DNA]</scope>
    <source>
        <strain evidence="4 5">NEAU-ST5-21</strain>
    </source>
</reference>
<keyword evidence="2" id="KW-0012">Acyltransferase</keyword>
<dbReference type="SUPFAM" id="SSF55729">
    <property type="entry name" value="Acyl-CoA N-acyltransferases (Nat)"/>
    <property type="match status" value="1"/>
</dbReference>
<evidence type="ECO:0000313" key="4">
    <source>
        <dbReference type="EMBL" id="RMH92365.1"/>
    </source>
</evidence>
<dbReference type="GO" id="GO:0016747">
    <property type="term" value="F:acyltransferase activity, transferring groups other than amino-acyl groups"/>
    <property type="evidence" value="ECO:0007669"/>
    <property type="project" value="InterPro"/>
</dbReference>
<dbReference type="AlphaFoldDB" id="A0A3M2HVR2"/>
<dbReference type="InterPro" id="IPR016181">
    <property type="entry name" value="Acyl_CoA_acyltransferase"/>
</dbReference>
<proteinExistence type="predicted"/>
<dbReference type="PANTHER" id="PTHR43800">
    <property type="entry name" value="PEPTIDYL-LYSINE N-ACETYLTRANSFERASE YJAB"/>
    <property type="match status" value="1"/>
</dbReference>
<dbReference type="Gene3D" id="3.40.630.30">
    <property type="match status" value="1"/>
</dbReference>
<dbReference type="NCBIfam" id="NF007853">
    <property type="entry name" value="PRK10562.1"/>
    <property type="match status" value="1"/>
</dbReference>
<dbReference type="EMBL" id="RFFM01000001">
    <property type="protein sequence ID" value="RMH92365.1"/>
    <property type="molecule type" value="Genomic_DNA"/>
</dbReference>
<dbReference type="PROSITE" id="PS51186">
    <property type="entry name" value="GNAT"/>
    <property type="match status" value="1"/>
</dbReference>
<dbReference type="Pfam" id="PF13508">
    <property type="entry name" value="Acetyltransf_7"/>
    <property type="match status" value="1"/>
</dbReference>
<evidence type="ECO:0000256" key="2">
    <source>
        <dbReference type="ARBA" id="ARBA00023315"/>
    </source>
</evidence>
<sequence length="156" mass="17566">MIRPYGHQDVERILAIWLNASTLAHDFIDASFWESKLDDMRDVYLPVAETWVCERDGQLIGFISLVEDVLAAIFVSPERQGKGIGSSLLEQAKRLRQQLQLTVYSANHASVTFYRRHGFEATAHSIDEHTGHPELVMAWHGEKQVQAVSMEAGTSS</sequence>
<dbReference type="Proteomes" id="UP000269774">
    <property type="component" value="Unassembled WGS sequence"/>
</dbReference>
<dbReference type="OrthoDB" id="9789605at2"/>
<keyword evidence="5" id="KW-1185">Reference proteome</keyword>
<dbReference type="PANTHER" id="PTHR43800:SF1">
    <property type="entry name" value="PEPTIDYL-LYSINE N-ACETYLTRANSFERASE YJAB"/>
    <property type="match status" value="1"/>
</dbReference>
<evidence type="ECO:0000256" key="1">
    <source>
        <dbReference type="ARBA" id="ARBA00022679"/>
    </source>
</evidence>
<evidence type="ECO:0000313" key="5">
    <source>
        <dbReference type="Proteomes" id="UP000269774"/>
    </source>
</evidence>